<evidence type="ECO:0000259" key="1">
    <source>
        <dbReference type="Pfam" id="PF07859"/>
    </source>
</evidence>
<dbReference type="EMBL" id="MVGT01000886">
    <property type="protein sequence ID" value="OVA15175.1"/>
    <property type="molecule type" value="Genomic_DNA"/>
</dbReference>
<dbReference type="Pfam" id="PF07859">
    <property type="entry name" value="Abhydrolase_3"/>
    <property type="match status" value="1"/>
</dbReference>
<dbReference type="GO" id="GO:0016787">
    <property type="term" value="F:hydrolase activity"/>
    <property type="evidence" value="ECO:0007669"/>
    <property type="project" value="UniProtKB-KW"/>
</dbReference>
<dbReference type="InterPro" id="IPR050466">
    <property type="entry name" value="Carboxylest/Gibb_receptor"/>
</dbReference>
<dbReference type="PANTHER" id="PTHR23024:SF467">
    <property type="entry name" value="CARBOXYLESTERASE 12-RELATED"/>
    <property type="match status" value="1"/>
</dbReference>
<dbReference type="Proteomes" id="UP000195402">
    <property type="component" value="Unassembled WGS sequence"/>
</dbReference>
<feature type="domain" description="Alpha/beta hydrolase fold-3" evidence="1">
    <location>
        <begin position="119"/>
        <end position="271"/>
    </location>
</feature>
<keyword evidence="2" id="KW-0378">Hydrolase</keyword>
<keyword evidence="3" id="KW-1185">Reference proteome</keyword>
<dbReference type="AlphaFoldDB" id="A0A200QXK6"/>
<dbReference type="SUPFAM" id="SSF53474">
    <property type="entry name" value="alpha/beta-Hydrolases"/>
    <property type="match status" value="1"/>
</dbReference>
<dbReference type="OrthoDB" id="408631at2759"/>
<dbReference type="InterPro" id="IPR029058">
    <property type="entry name" value="AB_hydrolase_fold"/>
</dbReference>
<dbReference type="InParanoid" id="A0A200QXK6"/>
<dbReference type="InterPro" id="IPR013094">
    <property type="entry name" value="AB_hydrolase_3"/>
</dbReference>
<name>A0A200QXK6_MACCD</name>
<dbReference type="Gene3D" id="3.40.50.1820">
    <property type="entry name" value="alpha/beta hydrolase"/>
    <property type="match status" value="2"/>
</dbReference>
<dbReference type="FunCoup" id="A0A200QXK6">
    <property type="interactions" value="88"/>
</dbReference>
<sequence>MKGCKNEVVYEFPPFLRVYKDGREERLLVTKFVPPSIEDPKTSVSSKDVIIVPETGVSARLYFPKTTNYPQEQNKKLPLLIYFHGGAFCIESAFSPTYHNYLNLLVGEANVVALQGPESWFNDHVDFDRVFLAGISAGANISHNMAMRARIDHSAQLSSRVKFLGVVLVHPYFWGVEPIGSEENDMDKKVRMDKLWSIICPSTTMDCDDPLVNPATDPNFSSLGCNRVLICVAEKVLFRDRGWFYYETLRKSGWRGVVEIMESEGEDHVFHLFNPNSGKAVKMMKQLVSFLNQDKVPCRLCFLSFVMVF</sequence>
<comment type="caution">
    <text evidence="2">The sequence shown here is derived from an EMBL/GenBank/DDBJ whole genome shotgun (WGS) entry which is preliminary data.</text>
</comment>
<dbReference type="OMA" id="HHMAMRT"/>
<protein>
    <submittedName>
        <fullName evidence="2">Alpha/beta hydrolase fold-3</fullName>
    </submittedName>
</protein>
<evidence type="ECO:0000313" key="3">
    <source>
        <dbReference type="Proteomes" id="UP000195402"/>
    </source>
</evidence>
<dbReference type="PANTHER" id="PTHR23024">
    <property type="entry name" value="ARYLACETAMIDE DEACETYLASE"/>
    <property type="match status" value="1"/>
</dbReference>
<evidence type="ECO:0000313" key="2">
    <source>
        <dbReference type="EMBL" id="OVA15175.1"/>
    </source>
</evidence>
<accession>A0A200QXK6</accession>
<dbReference type="STRING" id="56857.A0A200QXK6"/>
<gene>
    <name evidence="2" type="ORF">BVC80_1727g53</name>
</gene>
<reference evidence="2 3" key="1">
    <citation type="journal article" date="2017" name="Mol. Plant">
        <title>The Genome of Medicinal Plant Macleaya cordata Provides New Insights into Benzylisoquinoline Alkaloids Metabolism.</title>
        <authorList>
            <person name="Liu X."/>
            <person name="Liu Y."/>
            <person name="Huang P."/>
            <person name="Ma Y."/>
            <person name="Qing Z."/>
            <person name="Tang Q."/>
            <person name="Cao H."/>
            <person name="Cheng P."/>
            <person name="Zheng Y."/>
            <person name="Yuan Z."/>
            <person name="Zhou Y."/>
            <person name="Liu J."/>
            <person name="Tang Z."/>
            <person name="Zhuo Y."/>
            <person name="Zhang Y."/>
            <person name="Yu L."/>
            <person name="Huang J."/>
            <person name="Yang P."/>
            <person name="Peng Q."/>
            <person name="Zhang J."/>
            <person name="Jiang W."/>
            <person name="Zhang Z."/>
            <person name="Lin K."/>
            <person name="Ro D.K."/>
            <person name="Chen X."/>
            <person name="Xiong X."/>
            <person name="Shang Y."/>
            <person name="Huang S."/>
            <person name="Zeng J."/>
        </authorList>
    </citation>
    <scope>NUCLEOTIDE SEQUENCE [LARGE SCALE GENOMIC DNA]</scope>
    <source>
        <strain evidence="3">cv. BLH2017</strain>
        <tissue evidence="2">Root</tissue>
    </source>
</reference>
<proteinExistence type="predicted"/>
<organism evidence="2 3">
    <name type="scientific">Macleaya cordata</name>
    <name type="common">Five-seeded plume-poppy</name>
    <name type="synonym">Bocconia cordata</name>
    <dbReference type="NCBI Taxonomy" id="56857"/>
    <lineage>
        <taxon>Eukaryota</taxon>
        <taxon>Viridiplantae</taxon>
        <taxon>Streptophyta</taxon>
        <taxon>Embryophyta</taxon>
        <taxon>Tracheophyta</taxon>
        <taxon>Spermatophyta</taxon>
        <taxon>Magnoliopsida</taxon>
        <taxon>Ranunculales</taxon>
        <taxon>Papaveraceae</taxon>
        <taxon>Papaveroideae</taxon>
        <taxon>Macleaya</taxon>
    </lineage>
</organism>